<keyword evidence="2" id="KW-1185">Reference proteome</keyword>
<sequence length="69" mass="7430">MPVRPYARTSSPVSTPRAGIRLPWWALLLPAAAFVILLGLILNPAEAQAATAEPGATQLLERVRDLLAR</sequence>
<protein>
    <submittedName>
        <fullName evidence="1">Uncharacterized protein</fullName>
    </submittedName>
</protein>
<dbReference type="Proteomes" id="UP000186455">
    <property type="component" value="Unassembled WGS sequence"/>
</dbReference>
<gene>
    <name evidence="1" type="ORF">AB852_20055</name>
</gene>
<dbReference type="STRING" id="1048205.AB852_20055"/>
<dbReference type="EMBL" id="LFBV01000005">
    <property type="protein sequence ID" value="OKH92831.1"/>
    <property type="molecule type" value="Genomic_DNA"/>
</dbReference>
<comment type="caution">
    <text evidence="1">The sequence shown here is derived from an EMBL/GenBank/DDBJ whole genome shotgun (WGS) entry which is preliminary data.</text>
</comment>
<organism evidence="1 2">
    <name type="scientific">Streptomyces uncialis</name>
    <dbReference type="NCBI Taxonomy" id="1048205"/>
    <lineage>
        <taxon>Bacteria</taxon>
        <taxon>Bacillati</taxon>
        <taxon>Actinomycetota</taxon>
        <taxon>Actinomycetes</taxon>
        <taxon>Kitasatosporales</taxon>
        <taxon>Streptomycetaceae</taxon>
        <taxon>Streptomyces</taxon>
    </lineage>
</organism>
<evidence type="ECO:0000313" key="1">
    <source>
        <dbReference type="EMBL" id="OKH92831.1"/>
    </source>
</evidence>
<accession>A0A1Q4V4T7</accession>
<dbReference type="RefSeq" id="WP_073790606.1">
    <property type="nucleotide sequence ID" value="NZ_CP109290.1"/>
</dbReference>
<proteinExistence type="predicted"/>
<dbReference type="AlphaFoldDB" id="A0A1Q4V4T7"/>
<dbReference type="GeneID" id="96795821"/>
<reference evidence="1 2" key="1">
    <citation type="submission" date="2015-06" db="EMBL/GenBank/DDBJ databases">
        <title>Cloning and characterization of the uncialamcin biosynthetic gene cluster.</title>
        <authorList>
            <person name="Yan X."/>
            <person name="Huang T."/>
            <person name="Ge H."/>
            <person name="Shen B."/>
        </authorList>
    </citation>
    <scope>NUCLEOTIDE SEQUENCE [LARGE SCALE GENOMIC DNA]</scope>
    <source>
        <strain evidence="1 2">DCA2648</strain>
    </source>
</reference>
<name>A0A1Q4V4T7_9ACTN</name>
<evidence type="ECO:0000313" key="2">
    <source>
        <dbReference type="Proteomes" id="UP000186455"/>
    </source>
</evidence>